<reference evidence="7" key="1">
    <citation type="journal article" date="2011" name="Genome Res.">
        <title>Phylogeny-wide analysis of social amoeba genomes highlights ancient origins for complex intercellular communication.</title>
        <authorList>
            <person name="Heidel A.J."/>
            <person name="Lawal H.M."/>
            <person name="Felder M."/>
            <person name="Schilde C."/>
            <person name="Helps N.R."/>
            <person name="Tunggal B."/>
            <person name="Rivero F."/>
            <person name="John U."/>
            <person name="Schleicher M."/>
            <person name="Eichinger L."/>
            <person name="Platzer M."/>
            <person name="Noegel A.A."/>
            <person name="Schaap P."/>
            <person name="Gloeckner G."/>
        </authorList>
    </citation>
    <scope>NUCLEOTIDE SEQUENCE [LARGE SCALE GENOMIC DNA]</scope>
    <source>
        <strain evidence="7">SH3</strain>
    </source>
</reference>
<dbReference type="OrthoDB" id="2190767at2759"/>
<dbReference type="Proteomes" id="UP000007797">
    <property type="component" value="Unassembled WGS sequence"/>
</dbReference>
<dbReference type="GO" id="GO:0046872">
    <property type="term" value="F:metal ion binding"/>
    <property type="evidence" value="ECO:0007669"/>
    <property type="project" value="UniProtKB-KW"/>
</dbReference>
<dbReference type="Pfam" id="PF01951">
    <property type="entry name" value="Archease"/>
    <property type="match status" value="1"/>
</dbReference>
<dbReference type="InterPro" id="IPR023572">
    <property type="entry name" value="Archease_dom"/>
</dbReference>
<dbReference type="STRING" id="1054147.F4PXC3"/>
<dbReference type="RefSeq" id="XP_004357727.1">
    <property type="nucleotide sequence ID" value="XM_004357670.1"/>
</dbReference>
<dbReference type="GO" id="GO:0006388">
    <property type="term" value="P:tRNA splicing, via endonucleolytic cleavage and ligation"/>
    <property type="evidence" value="ECO:0007669"/>
    <property type="project" value="TreeGrafter"/>
</dbReference>
<feature type="domain" description="Archease" evidence="5">
    <location>
        <begin position="45"/>
        <end position="176"/>
    </location>
</feature>
<evidence type="ECO:0000256" key="4">
    <source>
        <dbReference type="ARBA" id="ARBA00022837"/>
    </source>
</evidence>
<dbReference type="InterPro" id="IPR002804">
    <property type="entry name" value="Archease"/>
</dbReference>
<dbReference type="GeneID" id="14871606"/>
<protein>
    <recommendedName>
        <fullName evidence="5">Archease domain-containing protein</fullName>
    </recommendedName>
</protein>
<dbReference type="InterPro" id="IPR036820">
    <property type="entry name" value="Archease_dom_sf"/>
</dbReference>
<gene>
    <name evidence="6" type="ORF">DFA_00010</name>
</gene>
<dbReference type="GO" id="GO:0072669">
    <property type="term" value="C:tRNA-splicing ligase complex"/>
    <property type="evidence" value="ECO:0007669"/>
    <property type="project" value="TreeGrafter"/>
</dbReference>
<evidence type="ECO:0000256" key="3">
    <source>
        <dbReference type="ARBA" id="ARBA00022723"/>
    </source>
</evidence>
<keyword evidence="3" id="KW-0479">Metal-binding</keyword>
<proteinExistence type="inferred from homology"/>
<evidence type="ECO:0000256" key="2">
    <source>
        <dbReference type="ARBA" id="ARBA00022694"/>
    </source>
</evidence>
<evidence type="ECO:0000313" key="6">
    <source>
        <dbReference type="EMBL" id="EGG19433.1"/>
    </source>
</evidence>
<dbReference type="Gene3D" id="3.55.10.10">
    <property type="entry name" value="Archease domain"/>
    <property type="match status" value="1"/>
</dbReference>
<dbReference type="PANTHER" id="PTHR12682:SF11">
    <property type="entry name" value="PROTEIN ARCHEASE"/>
    <property type="match status" value="1"/>
</dbReference>
<dbReference type="OMA" id="QCAMAIS"/>
<dbReference type="EMBL" id="GL883014">
    <property type="protein sequence ID" value="EGG19433.1"/>
    <property type="molecule type" value="Genomic_DNA"/>
</dbReference>
<evidence type="ECO:0000313" key="7">
    <source>
        <dbReference type="Proteomes" id="UP000007797"/>
    </source>
</evidence>
<organism evidence="6 7">
    <name type="scientific">Cavenderia fasciculata</name>
    <name type="common">Slime mold</name>
    <name type="synonym">Dictyostelium fasciculatum</name>
    <dbReference type="NCBI Taxonomy" id="261658"/>
    <lineage>
        <taxon>Eukaryota</taxon>
        <taxon>Amoebozoa</taxon>
        <taxon>Evosea</taxon>
        <taxon>Eumycetozoa</taxon>
        <taxon>Dictyostelia</taxon>
        <taxon>Acytosteliales</taxon>
        <taxon>Cavenderiaceae</taxon>
        <taxon>Cavenderia</taxon>
    </lineage>
</organism>
<evidence type="ECO:0000256" key="1">
    <source>
        <dbReference type="ARBA" id="ARBA00007963"/>
    </source>
</evidence>
<sequence>MSKGEEGQLCQYEYHTADIRFVTINKRTLYRVITTNKYFYHLKSIHVGGSTINEAFEQQALAMMNYMVELSSVDMIADKDDIKEMTITAKGHDMDSLLFAFMDEYLFTFSTEFIVFKEIHIESFDRDGFTIVSTGRGVELDKSKHTTGTEIKAITYSCMEIKETKDQTDIFVIVDI</sequence>
<keyword evidence="4" id="KW-0106">Calcium</keyword>
<dbReference type="AlphaFoldDB" id="F4PXC3"/>
<comment type="similarity">
    <text evidence="1">Belongs to the archease family.</text>
</comment>
<dbReference type="PANTHER" id="PTHR12682">
    <property type="entry name" value="ARCHEASE"/>
    <property type="match status" value="1"/>
</dbReference>
<accession>F4PXC3</accession>
<name>F4PXC3_CACFS</name>
<evidence type="ECO:0000259" key="5">
    <source>
        <dbReference type="Pfam" id="PF01951"/>
    </source>
</evidence>
<dbReference type="KEGG" id="dfa:DFA_00010"/>
<dbReference type="SUPFAM" id="SSF69819">
    <property type="entry name" value="MTH1598-like"/>
    <property type="match status" value="1"/>
</dbReference>
<keyword evidence="2" id="KW-0819">tRNA processing</keyword>
<keyword evidence="7" id="KW-1185">Reference proteome</keyword>